<dbReference type="SUPFAM" id="SSF50346">
    <property type="entry name" value="PRC-barrel domain"/>
    <property type="match status" value="1"/>
</dbReference>
<dbReference type="RefSeq" id="WP_109517839.1">
    <property type="nucleotide sequence ID" value="NZ_JBHSCH010000002.1"/>
</dbReference>
<evidence type="ECO:0000313" key="4">
    <source>
        <dbReference type="Proteomes" id="UP000245048"/>
    </source>
</evidence>
<proteinExistence type="predicted"/>
<dbReference type="AlphaFoldDB" id="A0A2U1V216"/>
<dbReference type="InterPro" id="IPR011033">
    <property type="entry name" value="PRC_barrel-like_sf"/>
</dbReference>
<keyword evidence="4" id="KW-1185">Reference proteome</keyword>
<sequence>MTRKILLAGAATAFMLGGVVLPAQAQSTGQAPAAAQTRIESGQTRAKAMLDRDVYSSDDVEIGEVEDLILNAQNQVVLAVIEVESRLGFTDKYVAVPVSQLTPAANNRDRMTLSMTRDQVKAMQGFRYED</sequence>
<feature type="domain" description="PRC-barrel" evidence="2">
    <location>
        <begin position="49"/>
        <end position="106"/>
    </location>
</feature>
<feature type="signal peptide" evidence="1">
    <location>
        <begin position="1"/>
        <end position="25"/>
    </location>
</feature>
<organism evidence="3 4">
    <name type="scientific">Teichococcus aestuarii</name>
    <dbReference type="NCBI Taxonomy" id="568898"/>
    <lineage>
        <taxon>Bacteria</taxon>
        <taxon>Pseudomonadati</taxon>
        <taxon>Pseudomonadota</taxon>
        <taxon>Alphaproteobacteria</taxon>
        <taxon>Acetobacterales</taxon>
        <taxon>Roseomonadaceae</taxon>
        <taxon>Roseomonas</taxon>
    </lineage>
</organism>
<dbReference type="InterPro" id="IPR027275">
    <property type="entry name" value="PRC-brl_dom"/>
</dbReference>
<gene>
    <name evidence="3" type="ORF">CR165_15145</name>
</gene>
<name>A0A2U1V216_9PROT</name>
<dbReference type="EMBL" id="PDOA01000010">
    <property type="protein sequence ID" value="PWC27952.1"/>
    <property type="molecule type" value="Genomic_DNA"/>
</dbReference>
<dbReference type="Pfam" id="PF05239">
    <property type="entry name" value="PRC"/>
    <property type="match status" value="1"/>
</dbReference>
<evidence type="ECO:0000256" key="1">
    <source>
        <dbReference type="SAM" id="SignalP"/>
    </source>
</evidence>
<evidence type="ECO:0000313" key="3">
    <source>
        <dbReference type="EMBL" id="PWC27952.1"/>
    </source>
</evidence>
<keyword evidence="1" id="KW-0732">Signal</keyword>
<reference evidence="4" key="1">
    <citation type="submission" date="2017-10" db="EMBL/GenBank/DDBJ databases">
        <authorList>
            <person name="Toshchakov S.V."/>
            <person name="Goeva M.A."/>
        </authorList>
    </citation>
    <scope>NUCLEOTIDE SEQUENCE [LARGE SCALE GENOMIC DNA]</scope>
    <source>
        <strain evidence="4">JR1/69-1-13</strain>
    </source>
</reference>
<accession>A0A2U1V216</accession>
<comment type="caution">
    <text evidence="3">The sequence shown here is derived from an EMBL/GenBank/DDBJ whole genome shotgun (WGS) entry which is preliminary data.</text>
</comment>
<dbReference type="Proteomes" id="UP000245048">
    <property type="component" value="Unassembled WGS sequence"/>
</dbReference>
<dbReference type="Gene3D" id="2.30.30.240">
    <property type="entry name" value="PRC-barrel domain"/>
    <property type="match status" value="1"/>
</dbReference>
<dbReference type="OrthoDB" id="7274449at2"/>
<feature type="chain" id="PRO_5015544588" description="PRC-barrel domain-containing protein" evidence="1">
    <location>
        <begin position="26"/>
        <end position="130"/>
    </location>
</feature>
<protein>
    <recommendedName>
        <fullName evidence="2">PRC-barrel domain-containing protein</fullName>
    </recommendedName>
</protein>
<evidence type="ECO:0000259" key="2">
    <source>
        <dbReference type="Pfam" id="PF05239"/>
    </source>
</evidence>